<dbReference type="Pfam" id="PF18962">
    <property type="entry name" value="Por_Secre_tail"/>
    <property type="match status" value="1"/>
</dbReference>
<dbReference type="NCBIfam" id="TIGR04183">
    <property type="entry name" value="Por_Secre_tail"/>
    <property type="match status" value="1"/>
</dbReference>
<evidence type="ECO:0000259" key="3">
    <source>
        <dbReference type="Pfam" id="PF18962"/>
    </source>
</evidence>
<accession>A0ABS0EIQ9</accession>
<dbReference type="RefSeq" id="WP_195871615.1">
    <property type="nucleotide sequence ID" value="NZ_JADOET010000008.1"/>
</dbReference>
<dbReference type="InterPro" id="IPR024079">
    <property type="entry name" value="MetalloPept_cat_dom_sf"/>
</dbReference>
<dbReference type="InterPro" id="IPR026444">
    <property type="entry name" value="Secre_tail"/>
</dbReference>
<evidence type="ECO:0000313" key="4">
    <source>
        <dbReference type="EMBL" id="MBF8150344.1"/>
    </source>
</evidence>
<feature type="domain" description="Secretion system C-terminal sorting" evidence="3">
    <location>
        <begin position="386"/>
        <end position="459"/>
    </location>
</feature>
<evidence type="ECO:0000256" key="1">
    <source>
        <dbReference type="ARBA" id="ARBA00022729"/>
    </source>
</evidence>
<dbReference type="InterPro" id="IPR019026">
    <property type="entry name" value="Peptidase_M64_IgA"/>
</dbReference>
<keyword evidence="1 2" id="KW-0732">Signal</keyword>
<reference evidence="4 5" key="1">
    <citation type="submission" date="2020-11" db="EMBL/GenBank/DDBJ databases">
        <title>Winogradskyella marina sp. nov., isolated from marine sediment.</title>
        <authorList>
            <person name="Bo J."/>
            <person name="Wang S."/>
            <person name="Song X."/>
            <person name="Du Z."/>
        </authorList>
    </citation>
    <scope>NUCLEOTIDE SEQUENCE [LARGE SCALE GENOMIC DNA]</scope>
    <source>
        <strain evidence="4 5">F6397</strain>
    </source>
</reference>
<protein>
    <submittedName>
        <fullName evidence="4">T9SS type A sorting domain-containing protein</fullName>
    </submittedName>
</protein>
<dbReference type="EMBL" id="JADOET010000008">
    <property type="protein sequence ID" value="MBF8150344.1"/>
    <property type="molecule type" value="Genomic_DNA"/>
</dbReference>
<feature type="signal peptide" evidence="2">
    <location>
        <begin position="1"/>
        <end position="19"/>
    </location>
</feature>
<sequence length="461" mass="51215">MKKTLLLLCFAFSFQFLLSQTFDVLTLKNSGDDDRRINLVILGDGYQEDEMLQFETDATNFMNDMFSQEPFSNYENYFNVHIIKVPSNESGATHPGTATDEPIPTVPTITVDNYFGTAYDSYDIHRLLYTENTALVSTVLANNFPLYDQAIILVNSPYYGGSGGPFPVSSTGVDAGEIAIHELGHSFVDLKDEYYPIEILVEEGINMTQETDPTLVRWKNWVGINNVGVYPHATSGTASTWNRPHQSCKMRYLGYDFCSVCKEGIIERIHDLISPIDSYAPTEATITELSFPLSFQINTIQTLPTNTLVNTWTLNGSDFATNEVTVNIEESDLATGTNNLTVVAHDATTLIDVDNHETIHVATVTWTIDNTLGVQAVTANDFSLTLFPNPANTLVNINLENALNENVVVEIISLDGKKIKSAQLYNQQNTTIDISTLSEGIYITNFYTNDVLIASKKLIKN</sequence>
<dbReference type="Proteomes" id="UP000611215">
    <property type="component" value="Unassembled WGS sequence"/>
</dbReference>
<evidence type="ECO:0000313" key="5">
    <source>
        <dbReference type="Proteomes" id="UP000611215"/>
    </source>
</evidence>
<organism evidence="4 5">
    <name type="scientific">Winogradskyella marina</name>
    <dbReference type="NCBI Taxonomy" id="2785530"/>
    <lineage>
        <taxon>Bacteria</taxon>
        <taxon>Pseudomonadati</taxon>
        <taxon>Bacteroidota</taxon>
        <taxon>Flavobacteriia</taxon>
        <taxon>Flavobacteriales</taxon>
        <taxon>Flavobacteriaceae</taxon>
        <taxon>Winogradskyella</taxon>
    </lineage>
</organism>
<keyword evidence="5" id="KW-1185">Reference proteome</keyword>
<comment type="caution">
    <text evidence="4">The sequence shown here is derived from an EMBL/GenBank/DDBJ whole genome shotgun (WGS) entry which is preliminary data.</text>
</comment>
<dbReference type="Gene3D" id="3.40.390.10">
    <property type="entry name" value="Collagenase (Catalytic Domain)"/>
    <property type="match status" value="1"/>
</dbReference>
<evidence type="ECO:0000256" key="2">
    <source>
        <dbReference type="SAM" id="SignalP"/>
    </source>
</evidence>
<proteinExistence type="predicted"/>
<dbReference type="Gene3D" id="2.60.40.3080">
    <property type="match status" value="1"/>
</dbReference>
<dbReference type="Pfam" id="PF09471">
    <property type="entry name" value="Peptidase_M64"/>
    <property type="match status" value="1"/>
</dbReference>
<gene>
    <name evidence="4" type="ORF">ITJ86_10590</name>
</gene>
<name>A0ABS0EIQ9_9FLAO</name>
<feature type="chain" id="PRO_5046665553" evidence="2">
    <location>
        <begin position="20"/>
        <end position="461"/>
    </location>
</feature>